<evidence type="ECO:0000313" key="1">
    <source>
        <dbReference type="EMBL" id="MEJ1088360.1"/>
    </source>
</evidence>
<accession>A0ABU8LBI5</accession>
<sequence>MRSQDALHLAAALSLGVDEIITYDEKMADAARRAGLWVLAPADSPDP</sequence>
<keyword evidence="2" id="KW-1185">Reference proteome</keyword>
<dbReference type="SUPFAM" id="SSF88723">
    <property type="entry name" value="PIN domain-like"/>
    <property type="match status" value="1"/>
</dbReference>
<reference evidence="1 2" key="1">
    <citation type="submission" date="2024-02" db="EMBL/GenBank/DDBJ databases">
        <authorList>
            <person name="Saticioglu I.B."/>
        </authorList>
    </citation>
    <scope>NUCLEOTIDE SEQUENCE [LARGE SCALE GENOMIC DNA]</scope>
    <source>
        <strain evidence="1 2">Mu-80</strain>
    </source>
</reference>
<proteinExistence type="predicted"/>
<evidence type="ECO:0008006" key="3">
    <source>
        <dbReference type="Google" id="ProtNLM"/>
    </source>
</evidence>
<dbReference type="RefSeq" id="WP_337332027.1">
    <property type="nucleotide sequence ID" value="NZ_JBBDGM010000006.1"/>
</dbReference>
<dbReference type="Proteomes" id="UP001371224">
    <property type="component" value="Unassembled WGS sequence"/>
</dbReference>
<protein>
    <recommendedName>
        <fullName evidence="3">PIN domain-containing protein</fullName>
    </recommendedName>
</protein>
<name>A0ABU8LBI5_9MICO</name>
<evidence type="ECO:0000313" key="2">
    <source>
        <dbReference type="Proteomes" id="UP001371224"/>
    </source>
</evidence>
<gene>
    <name evidence="1" type="ORF">WDU99_08530</name>
</gene>
<dbReference type="Gene3D" id="3.40.50.1010">
    <property type="entry name" value="5'-nuclease"/>
    <property type="match status" value="1"/>
</dbReference>
<dbReference type="InterPro" id="IPR029060">
    <property type="entry name" value="PIN-like_dom_sf"/>
</dbReference>
<comment type="caution">
    <text evidence="1">The sequence shown here is derived from an EMBL/GenBank/DDBJ whole genome shotgun (WGS) entry which is preliminary data.</text>
</comment>
<dbReference type="EMBL" id="JBBDGM010000006">
    <property type="protein sequence ID" value="MEJ1088360.1"/>
    <property type="molecule type" value="Genomic_DNA"/>
</dbReference>
<organism evidence="1 2">
    <name type="scientific">Microbacterium bandirmense</name>
    <dbReference type="NCBI Taxonomy" id="3122050"/>
    <lineage>
        <taxon>Bacteria</taxon>
        <taxon>Bacillati</taxon>
        <taxon>Actinomycetota</taxon>
        <taxon>Actinomycetes</taxon>
        <taxon>Micrococcales</taxon>
        <taxon>Microbacteriaceae</taxon>
        <taxon>Microbacterium</taxon>
    </lineage>
</organism>